<dbReference type="FunCoup" id="A0A6J2W4J1">
    <property type="interactions" value="12"/>
</dbReference>
<dbReference type="PROSITE" id="PS51257">
    <property type="entry name" value="PROKAR_LIPOPROTEIN"/>
    <property type="match status" value="1"/>
</dbReference>
<dbReference type="Proteomes" id="UP000504632">
    <property type="component" value="Chromosome 8"/>
</dbReference>
<reference evidence="4" key="1">
    <citation type="submission" date="2025-08" db="UniProtKB">
        <authorList>
            <consortium name="RefSeq"/>
        </authorList>
    </citation>
    <scope>IDENTIFICATION</scope>
</reference>
<protein>
    <submittedName>
        <fullName evidence="4">Hepcidin-like</fullName>
    </submittedName>
</protein>
<name>A0A6J2W4J1_CHACN</name>
<evidence type="ECO:0000313" key="3">
    <source>
        <dbReference type="Proteomes" id="UP000504632"/>
    </source>
</evidence>
<accession>A0A6J2W4J1</accession>
<feature type="region of interest" description="Disordered" evidence="1">
    <location>
        <begin position="36"/>
        <end position="71"/>
    </location>
</feature>
<evidence type="ECO:0000256" key="1">
    <source>
        <dbReference type="SAM" id="MobiDB-lite"/>
    </source>
</evidence>
<dbReference type="OrthoDB" id="9428792at2759"/>
<gene>
    <name evidence="4" type="primary">LOC115819720</name>
</gene>
<feature type="compositionally biased region" description="Polar residues" evidence="1">
    <location>
        <begin position="45"/>
        <end position="61"/>
    </location>
</feature>
<dbReference type="RefSeq" id="XP_030639082.1">
    <property type="nucleotide sequence ID" value="XM_030783222.1"/>
</dbReference>
<dbReference type="AlphaFoldDB" id="A0A6J2W4J1"/>
<sequence length="106" mass="11682">MKYISVCVAATVIIACLCILETSALPLAEVDEPSNNEVLPEMELTETSQEQPSVDEPSNNEALPEMELTETSQGLPSYFRVNQSRRCRICCSCCPGMRGCGTCCRW</sequence>
<evidence type="ECO:0000313" key="4">
    <source>
        <dbReference type="RefSeq" id="XP_030639082.1"/>
    </source>
</evidence>
<keyword evidence="3" id="KW-1185">Reference proteome</keyword>
<dbReference type="InParanoid" id="A0A6J2W4J1"/>
<feature type="chain" id="PRO_5026826710" evidence="2">
    <location>
        <begin position="25"/>
        <end position="106"/>
    </location>
</feature>
<proteinExistence type="predicted"/>
<feature type="signal peptide" evidence="2">
    <location>
        <begin position="1"/>
        <end position="24"/>
    </location>
</feature>
<dbReference type="GeneID" id="115819720"/>
<organism evidence="3 4">
    <name type="scientific">Chanos chanos</name>
    <name type="common">Milkfish</name>
    <name type="synonym">Mugil chanos</name>
    <dbReference type="NCBI Taxonomy" id="29144"/>
    <lineage>
        <taxon>Eukaryota</taxon>
        <taxon>Metazoa</taxon>
        <taxon>Chordata</taxon>
        <taxon>Craniata</taxon>
        <taxon>Vertebrata</taxon>
        <taxon>Euteleostomi</taxon>
        <taxon>Actinopterygii</taxon>
        <taxon>Neopterygii</taxon>
        <taxon>Teleostei</taxon>
        <taxon>Ostariophysi</taxon>
        <taxon>Gonorynchiformes</taxon>
        <taxon>Chanidae</taxon>
        <taxon>Chanos</taxon>
    </lineage>
</organism>
<keyword evidence="2" id="KW-0732">Signal</keyword>
<evidence type="ECO:0000256" key="2">
    <source>
        <dbReference type="SAM" id="SignalP"/>
    </source>
</evidence>